<feature type="compositionally biased region" description="Low complexity" evidence="1">
    <location>
        <begin position="250"/>
        <end position="270"/>
    </location>
</feature>
<evidence type="ECO:0000313" key="4">
    <source>
        <dbReference type="Proteomes" id="UP000317940"/>
    </source>
</evidence>
<sequence>MSDRGVSDDQWAEFVNNHRVMSGLAEPGQPAAGPPAGPVRRVQRKAVLAAVGAVLAIGGLTAYGMLASPKHEASPLQANRPAPRSTGSPHPSAAPAGLGFFLPQFGGYTLVADKALPSCVERDTTGPTLAGLLTQSAGCTELDIALYRDQAGDQFNLALFRMKDPTDCPHIIDALASDPTDYEVGAEVPPDSSGLRTLPADSGMVQAFESYGTSLMVGLGQWADGHSGDFNTLEDKTHLLVGDVMRQLGAPVAPDPSTAPSTAPSAAPSAGAGGGGPVQSV</sequence>
<dbReference type="AlphaFoldDB" id="A0A561UD78"/>
<keyword evidence="2" id="KW-0472">Membrane</keyword>
<feature type="region of interest" description="Disordered" evidence="1">
    <location>
        <begin position="72"/>
        <end position="93"/>
    </location>
</feature>
<dbReference type="OrthoDB" id="3873295at2"/>
<organism evidence="3 4">
    <name type="scientific">Kitasatospora viridis</name>
    <dbReference type="NCBI Taxonomy" id="281105"/>
    <lineage>
        <taxon>Bacteria</taxon>
        <taxon>Bacillati</taxon>
        <taxon>Actinomycetota</taxon>
        <taxon>Actinomycetes</taxon>
        <taxon>Kitasatosporales</taxon>
        <taxon>Streptomycetaceae</taxon>
        <taxon>Kitasatospora</taxon>
    </lineage>
</organism>
<dbReference type="Proteomes" id="UP000317940">
    <property type="component" value="Unassembled WGS sequence"/>
</dbReference>
<name>A0A561UD78_9ACTN</name>
<dbReference type="EMBL" id="VIWT01000001">
    <property type="protein sequence ID" value="TWF97311.1"/>
    <property type="molecule type" value="Genomic_DNA"/>
</dbReference>
<evidence type="ECO:0000256" key="1">
    <source>
        <dbReference type="SAM" id="MobiDB-lite"/>
    </source>
</evidence>
<gene>
    <name evidence="3" type="ORF">FHX73_111091</name>
</gene>
<feature type="region of interest" description="Disordered" evidence="1">
    <location>
        <begin position="250"/>
        <end position="281"/>
    </location>
</feature>
<dbReference type="RefSeq" id="WP_145903710.1">
    <property type="nucleotide sequence ID" value="NZ_BAAAMZ010000008.1"/>
</dbReference>
<feature type="compositionally biased region" description="Gly residues" evidence="1">
    <location>
        <begin position="271"/>
        <end position="281"/>
    </location>
</feature>
<evidence type="ECO:0000256" key="2">
    <source>
        <dbReference type="SAM" id="Phobius"/>
    </source>
</evidence>
<feature type="transmembrane region" description="Helical" evidence="2">
    <location>
        <begin position="46"/>
        <end position="66"/>
    </location>
</feature>
<accession>A0A561UD78</accession>
<proteinExistence type="predicted"/>
<keyword evidence="4" id="KW-1185">Reference proteome</keyword>
<comment type="caution">
    <text evidence="3">The sequence shown here is derived from an EMBL/GenBank/DDBJ whole genome shotgun (WGS) entry which is preliminary data.</text>
</comment>
<evidence type="ECO:0000313" key="3">
    <source>
        <dbReference type="EMBL" id="TWF97311.1"/>
    </source>
</evidence>
<protein>
    <submittedName>
        <fullName evidence="3">Uncharacterized protein</fullName>
    </submittedName>
</protein>
<reference evidence="3 4" key="1">
    <citation type="submission" date="2019-06" db="EMBL/GenBank/DDBJ databases">
        <title>Sequencing the genomes of 1000 actinobacteria strains.</title>
        <authorList>
            <person name="Klenk H.-P."/>
        </authorList>
    </citation>
    <scope>NUCLEOTIDE SEQUENCE [LARGE SCALE GENOMIC DNA]</scope>
    <source>
        <strain evidence="3 4">DSM 44826</strain>
    </source>
</reference>
<keyword evidence="2" id="KW-1133">Transmembrane helix</keyword>
<keyword evidence="2" id="KW-0812">Transmembrane</keyword>